<proteinExistence type="predicted"/>
<dbReference type="PROSITE" id="PS50835">
    <property type="entry name" value="IG_LIKE"/>
    <property type="match status" value="1"/>
</dbReference>
<dbReference type="GO" id="GO:0050808">
    <property type="term" value="P:synapse organization"/>
    <property type="evidence" value="ECO:0007669"/>
    <property type="project" value="TreeGrafter"/>
</dbReference>
<dbReference type="InterPro" id="IPR037448">
    <property type="entry name" value="Zig-8"/>
</dbReference>
<keyword evidence="1" id="KW-0812">Transmembrane</keyword>
<sequence>MFFFQVSWIRRRDFHILSTGTTTYISDQRFTLINREDDWTMRIRQSRPSDSGLYECQVSTEPKLNMAVQLNIIVVEVYIAEGPIITISIGHSANLTCHVKDEVGTVFLFWHFNGQVITEDEMEIREIEIYKQLGKTSISRLFIAKAKPTDEGLYSCQPSYTDPTSINLKVMKGEEPTTKLNGSANILLASFLFEAVILLIHFNAALMIV</sequence>
<dbReference type="Gene3D" id="2.60.40.10">
    <property type="entry name" value="Immunoglobulins"/>
    <property type="match status" value="2"/>
</dbReference>
<reference evidence="3" key="1">
    <citation type="submission" date="2020-08" db="EMBL/GenBank/DDBJ databases">
        <title>Multicomponent nature underlies the extraordinary mechanical properties of spider dragline silk.</title>
        <authorList>
            <person name="Kono N."/>
            <person name="Nakamura H."/>
            <person name="Mori M."/>
            <person name="Yoshida Y."/>
            <person name="Ohtoshi R."/>
            <person name="Malay A.D."/>
            <person name="Moran D.A.P."/>
            <person name="Tomita M."/>
            <person name="Numata K."/>
            <person name="Arakawa K."/>
        </authorList>
    </citation>
    <scope>NUCLEOTIDE SEQUENCE</scope>
</reference>
<accession>A0A8X6UDR4</accession>
<keyword evidence="1" id="KW-0472">Membrane</keyword>
<dbReference type="AlphaFoldDB" id="A0A8X6UDR4"/>
<dbReference type="PANTHER" id="PTHR23279">
    <property type="entry name" value="DEFECTIVE PROBOSCIS EXTENSION RESPONSE DPR -RELATED"/>
    <property type="match status" value="1"/>
</dbReference>
<dbReference type="GO" id="GO:0032589">
    <property type="term" value="C:neuron projection membrane"/>
    <property type="evidence" value="ECO:0007669"/>
    <property type="project" value="TreeGrafter"/>
</dbReference>
<dbReference type="Proteomes" id="UP000887013">
    <property type="component" value="Unassembled WGS sequence"/>
</dbReference>
<dbReference type="InterPro" id="IPR003599">
    <property type="entry name" value="Ig_sub"/>
</dbReference>
<evidence type="ECO:0000313" key="3">
    <source>
        <dbReference type="EMBL" id="GFU21433.1"/>
    </source>
</evidence>
<gene>
    <name evidence="3" type="primary">AVEN_58406_1</name>
    <name evidence="3" type="ORF">NPIL_124951</name>
</gene>
<feature type="transmembrane region" description="Helical" evidence="1">
    <location>
        <begin position="186"/>
        <end position="208"/>
    </location>
</feature>
<evidence type="ECO:0000259" key="2">
    <source>
        <dbReference type="PROSITE" id="PS50835"/>
    </source>
</evidence>
<dbReference type="InterPro" id="IPR013151">
    <property type="entry name" value="Immunoglobulin_dom"/>
</dbReference>
<keyword evidence="1" id="KW-1133">Transmembrane helix</keyword>
<dbReference type="PANTHER" id="PTHR23279:SF36">
    <property type="entry name" value="DEFECTIVE PROBOSCIS EXTENSION RESPONSE 9, ISOFORM A"/>
    <property type="match status" value="1"/>
</dbReference>
<comment type="caution">
    <text evidence="3">The sequence shown here is derived from an EMBL/GenBank/DDBJ whole genome shotgun (WGS) entry which is preliminary data.</text>
</comment>
<name>A0A8X6UDR4_NEPPI</name>
<dbReference type="SMART" id="SM00409">
    <property type="entry name" value="IG"/>
    <property type="match status" value="2"/>
</dbReference>
<dbReference type="InterPro" id="IPR036179">
    <property type="entry name" value="Ig-like_dom_sf"/>
</dbReference>
<dbReference type="EMBL" id="BMAW01127516">
    <property type="protein sequence ID" value="GFU21433.1"/>
    <property type="molecule type" value="Genomic_DNA"/>
</dbReference>
<protein>
    <recommendedName>
        <fullName evidence="2">Ig-like domain-containing protein</fullName>
    </recommendedName>
</protein>
<dbReference type="OrthoDB" id="6377396at2759"/>
<feature type="domain" description="Ig-like" evidence="2">
    <location>
        <begin position="62"/>
        <end position="167"/>
    </location>
</feature>
<evidence type="ECO:0000313" key="4">
    <source>
        <dbReference type="Proteomes" id="UP000887013"/>
    </source>
</evidence>
<organism evidence="3 4">
    <name type="scientific">Nephila pilipes</name>
    <name type="common">Giant wood spider</name>
    <name type="synonym">Nephila maculata</name>
    <dbReference type="NCBI Taxonomy" id="299642"/>
    <lineage>
        <taxon>Eukaryota</taxon>
        <taxon>Metazoa</taxon>
        <taxon>Ecdysozoa</taxon>
        <taxon>Arthropoda</taxon>
        <taxon>Chelicerata</taxon>
        <taxon>Arachnida</taxon>
        <taxon>Araneae</taxon>
        <taxon>Araneomorphae</taxon>
        <taxon>Entelegynae</taxon>
        <taxon>Araneoidea</taxon>
        <taxon>Nephilidae</taxon>
        <taxon>Nephila</taxon>
    </lineage>
</organism>
<keyword evidence="4" id="KW-1185">Reference proteome</keyword>
<dbReference type="InterPro" id="IPR013783">
    <property type="entry name" value="Ig-like_fold"/>
</dbReference>
<dbReference type="InterPro" id="IPR013106">
    <property type="entry name" value="Ig_V-set"/>
</dbReference>
<evidence type="ECO:0000256" key="1">
    <source>
        <dbReference type="SAM" id="Phobius"/>
    </source>
</evidence>
<dbReference type="CDD" id="cd00096">
    <property type="entry name" value="Ig"/>
    <property type="match status" value="2"/>
</dbReference>
<dbReference type="Pfam" id="PF07686">
    <property type="entry name" value="V-set"/>
    <property type="match status" value="1"/>
</dbReference>
<dbReference type="SUPFAM" id="SSF48726">
    <property type="entry name" value="Immunoglobulin"/>
    <property type="match status" value="2"/>
</dbReference>
<dbReference type="Pfam" id="PF00047">
    <property type="entry name" value="ig"/>
    <property type="match status" value="1"/>
</dbReference>
<dbReference type="InterPro" id="IPR007110">
    <property type="entry name" value="Ig-like_dom"/>
</dbReference>